<evidence type="ECO:0000256" key="1">
    <source>
        <dbReference type="SAM" id="Phobius"/>
    </source>
</evidence>
<protein>
    <recommendedName>
        <fullName evidence="3">DUF6377 domain-containing protein</fullName>
    </recommendedName>
</protein>
<dbReference type="RefSeq" id="WP_127703345.1">
    <property type="nucleotide sequence ID" value="NZ_SACK01000001.1"/>
</dbReference>
<feature type="signal peptide" evidence="2">
    <location>
        <begin position="1"/>
        <end position="22"/>
    </location>
</feature>
<dbReference type="Pfam" id="PF19904">
    <property type="entry name" value="DUF6377"/>
    <property type="match status" value="1"/>
</dbReference>
<sequence>MRKTYSVLLLILMVVTSFRCKAQDVDADSLIRILKKEIANKKSYDLQKERSINQLKTKIQHLQRSEFSSRFNTYLRIFELYKSFKFDSAFVYANRMIKISEEHKQSEKVVQSNILLGFTLLNSGFYKEAFDIVERLDKTRMPHYLRSEYLILRSRLYSGIAEYNNDAYFTKIYYKQSEVDFKNAETVVPANEFEQTISKAFLPPSNRDKKLTPRYYYNYILNHNLGAHGIAMASTRLSFAYTGDNKLFFLALAAINDIRSATKETLAIYLLGQELYEQEKTEDAYYFMQEASDNAKFYGSRNRQVQIESVLPLISTKLLAEKQHNMDRFLNIALILLLIALVLFFLLFVYRGQLLRIKANELLIKDQNNKLQQINEKLWESARIKEELIGLFLKSCSSYIEMLDGVKRKVIKAIKSEKYADLKFFAEGLHIEEEKEKLYETLDKAFLKMFPNFVNSFNALLKKEDQIWPKSTQALNATLRIFALMRLGIDELKIVAKILGYSESTIYTYKFRIKSKSVISTHDFDRKIMEIKFNDNVE</sequence>
<keyword evidence="1" id="KW-0472">Membrane</keyword>
<evidence type="ECO:0000313" key="4">
    <source>
        <dbReference type="EMBL" id="RVU02980.1"/>
    </source>
</evidence>
<reference evidence="4 5" key="1">
    <citation type="submission" date="2019-01" db="EMBL/GenBank/DDBJ databases">
        <authorList>
            <person name="Chen W.-M."/>
        </authorList>
    </citation>
    <scope>NUCLEOTIDE SEQUENCE [LARGE SCALE GENOMIC DNA]</scope>
    <source>
        <strain evidence="4 5">YBJ-36</strain>
    </source>
</reference>
<dbReference type="EMBL" id="SACK01000001">
    <property type="protein sequence ID" value="RVU02980.1"/>
    <property type="molecule type" value="Genomic_DNA"/>
</dbReference>
<keyword evidence="2" id="KW-0732">Signal</keyword>
<proteinExistence type="predicted"/>
<evidence type="ECO:0000259" key="3">
    <source>
        <dbReference type="Pfam" id="PF19904"/>
    </source>
</evidence>
<feature type="chain" id="PRO_5018615827" description="DUF6377 domain-containing protein" evidence="2">
    <location>
        <begin position="23"/>
        <end position="538"/>
    </location>
</feature>
<gene>
    <name evidence="4" type="ORF">EOD41_03335</name>
</gene>
<dbReference type="AlphaFoldDB" id="A0A3S2Y635"/>
<dbReference type="OrthoDB" id="1044679at2"/>
<organism evidence="4 5">
    <name type="scientific">Mucilaginibacter limnophilus</name>
    <dbReference type="NCBI Taxonomy" id="1932778"/>
    <lineage>
        <taxon>Bacteria</taxon>
        <taxon>Pseudomonadati</taxon>
        <taxon>Bacteroidota</taxon>
        <taxon>Sphingobacteriia</taxon>
        <taxon>Sphingobacteriales</taxon>
        <taxon>Sphingobacteriaceae</taxon>
        <taxon>Mucilaginibacter</taxon>
    </lineage>
</organism>
<comment type="caution">
    <text evidence="4">The sequence shown here is derived from an EMBL/GenBank/DDBJ whole genome shotgun (WGS) entry which is preliminary data.</text>
</comment>
<dbReference type="Proteomes" id="UP000282759">
    <property type="component" value="Unassembled WGS sequence"/>
</dbReference>
<dbReference type="InterPro" id="IPR045957">
    <property type="entry name" value="DUF6377"/>
</dbReference>
<keyword evidence="5" id="KW-1185">Reference proteome</keyword>
<feature type="domain" description="DUF6377" evidence="3">
    <location>
        <begin position="257"/>
        <end position="496"/>
    </location>
</feature>
<keyword evidence="1" id="KW-0812">Transmembrane</keyword>
<feature type="transmembrane region" description="Helical" evidence="1">
    <location>
        <begin position="329"/>
        <end position="350"/>
    </location>
</feature>
<keyword evidence="1" id="KW-1133">Transmembrane helix</keyword>
<accession>A0A3S2Y635</accession>
<evidence type="ECO:0000256" key="2">
    <source>
        <dbReference type="SAM" id="SignalP"/>
    </source>
</evidence>
<name>A0A3S2Y635_9SPHI</name>
<evidence type="ECO:0000313" key="5">
    <source>
        <dbReference type="Proteomes" id="UP000282759"/>
    </source>
</evidence>